<name>A0ACB9DEK0_9ASTR</name>
<evidence type="ECO:0000313" key="2">
    <source>
        <dbReference type="Proteomes" id="UP001056120"/>
    </source>
</evidence>
<proteinExistence type="predicted"/>
<gene>
    <name evidence="1" type="ORF">L1987_58206</name>
</gene>
<sequence length="113" mass="12170">MVGLDNRCNGLEGGVWWCTTETQGVGRGDSHGRDSQTQRLVLSKSLSVYSRGRGSALNVEVSRSFVNPISIILTDQGVSESITPIPTESSYTVHNDDVQHDSMSSSSIEDAPD</sequence>
<dbReference type="EMBL" id="CM042036">
    <property type="protein sequence ID" value="KAI3745104.1"/>
    <property type="molecule type" value="Genomic_DNA"/>
</dbReference>
<keyword evidence="2" id="KW-1185">Reference proteome</keyword>
<evidence type="ECO:0000313" key="1">
    <source>
        <dbReference type="EMBL" id="KAI3745104.1"/>
    </source>
</evidence>
<protein>
    <submittedName>
        <fullName evidence="1">Uncharacterized protein</fullName>
    </submittedName>
</protein>
<reference evidence="1 2" key="2">
    <citation type="journal article" date="2022" name="Mol. Ecol. Resour.">
        <title>The genomes of chicory, endive, great burdock and yacon provide insights into Asteraceae paleo-polyploidization history and plant inulin production.</title>
        <authorList>
            <person name="Fan W."/>
            <person name="Wang S."/>
            <person name="Wang H."/>
            <person name="Wang A."/>
            <person name="Jiang F."/>
            <person name="Liu H."/>
            <person name="Zhao H."/>
            <person name="Xu D."/>
            <person name="Zhang Y."/>
        </authorList>
    </citation>
    <scope>NUCLEOTIDE SEQUENCE [LARGE SCALE GENOMIC DNA]</scope>
    <source>
        <strain evidence="2">cv. Yunnan</strain>
        <tissue evidence="1">Leaves</tissue>
    </source>
</reference>
<organism evidence="1 2">
    <name type="scientific">Smallanthus sonchifolius</name>
    <dbReference type="NCBI Taxonomy" id="185202"/>
    <lineage>
        <taxon>Eukaryota</taxon>
        <taxon>Viridiplantae</taxon>
        <taxon>Streptophyta</taxon>
        <taxon>Embryophyta</taxon>
        <taxon>Tracheophyta</taxon>
        <taxon>Spermatophyta</taxon>
        <taxon>Magnoliopsida</taxon>
        <taxon>eudicotyledons</taxon>
        <taxon>Gunneridae</taxon>
        <taxon>Pentapetalae</taxon>
        <taxon>asterids</taxon>
        <taxon>campanulids</taxon>
        <taxon>Asterales</taxon>
        <taxon>Asteraceae</taxon>
        <taxon>Asteroideae</taxon>
        <taxon>Heliantheae alliance</taxon>
        <taxon>Millerieae</taxon>
        <taxon>Smallanthus</taxon>
    </lineage>
</organism>
<dbReference type="Proteomes" id="UP001056120">
    <property type="component" value="Linkage Group LG19"/>
</dbReference>
<reference evidence="2" key="1">
    <citation type="journal article" date="2022" name="Mol. Ecol. Resour.">
        <title>The genomes of chicory, endive, great burdock and yacon provide insights into Asteraceae palaeo-polyploidization history and plant inulin production.</title>
        <authorList>
            <person name="Fan W."/>
            <person name="Wang S."/>
            <person name="Wang H."/>
            <person name="Wang A."/>
            <person name="Jiang F."/>
            <person name="Liu H."/>
            <person name="Zhao H."/>
            <person name="Xu D."/>
            <person name="Zhang Y."/>
        </authorList>
    </citation>
    <scope>NUCLEOTIDE SEQUENCE [LARGE SCALE GENOMIC DNA]</scope>
    <source>
        <strain evidence="2">cv. Yunnan</strain>
    </source>
</reference>
<comment type="caution">
    <text evidence="1">The sequence shown here is derived from an EMBL/GenBank/DDBJ whole genome shotgun (WGS) entry which is preliminary data.</text>
</comment>
<accession>A0ACB9DEK0</accession>